<name>A0ABP6VDH3_9GAMM</name>
<evidence type="ECO:0000313" key="2">
    <source>
        <dbReference type="Proteomes" id="UP001500795"/>
    </source>
</evidence>
<dbReference type="Proteomes" id="UP001500795">
    <property type="component" value="Unassembled WGS sequence"/>
</dbReference>
<evidence type="ECO:0000313" key="1">
    <source>
        <dbReference type="EMBL" id="GAA3533752.1"/>
    </source>
</evidence>
<sequence length="58" mass="6564">MKCDFSRGDEIEMKAAATRVALIGIDSIRCCHATALFVERREWIHVKNSIGMMANRPL</sequence>
<keyword evidence="2" id="KW-1185">Reference proteome</keyword>
<dbReference type="EMBL" id="BAABCX010000001">
    <property type="protein sequence ID" value="GAA3533752.1"/>
    <property type="molecule type" value="Genomic_DNA"/>
</dbReference>
<comment type="caution">
    <text evidence="1">The sequence shown here is derived from an EMBL/GenBank/DDBJ whole genome shotgun (WGS) entry which is preliminary data.</text>
</comment>
<protein>
    <submittedName>
        <fullName evidence="1">Uncharacterized protein</fullName>
    </submittedName>
</protein>
<proteinExistence type="predicted"/>
<reference evidence="2" key="1">
    <citation type="journal article" date="2019" name="Int. J. Syst. Evol. Microbiol.">
        <title>The Global Catalogue of Microorganisms (GCM) 10K type strain sequencing project: providing services to taxonomists for standard genome sequencing and annotation.</title>
        <authorList>
            <consortium name="The Broad Institute Genomics Platform"/>
            <consortium name="The Broad Institute Genome Sequencing Center for Infectious Disease"/>
            <person name="Wu L."/>
            <person name="Ma J."/>
        </authorList>
    </citation>
    <scope>NUCLEOTIDE SEQUENCE [LARGE SCALE GENOMIC DNA]</scope>
    <source>
        <strain evidence="2">JCM 17110</strain>
    </source>
</reference>
<gene>
    <name evidence="1" type="ORF">GCM10022394_11550</name>
</gene>
<organism evidence="1 2">
    <name type="scientific">Zobellella aerophila</name>
    <dbReference type="NCBI Taxonomy" id="870480"/>
    <lineage>
        <taxon>Bacteria</taxon>
        <taxon>Pseudomonadati</taxon>
        <taxon>Pseudomonadota</taxon>
        <taxon>Gammaproteobacteria</taxon>
        <taxon>Aeromonadales</taxon>
        <taxon>Aeromonadaceae</taxon>
        <taxon>Zobellella</taxon>
    </lineage>
</organism>
<accession>A0ABP6VDH3</accession>